<dbReference type="InterPro" id="IPR046768">
    <property type="entry name" value="ExoX-like_C"/>
</dbReference>
<reference evidence="2" key="1">
    <citation type="journal article" date="2007" name="Proc. Natl. Acad. Sci. U.S.A.">
        <title>Spliced leader RNA trans-splicing in dinoflagellates.</title>
        <authorList>
            <person name="Zhang H."/>
            <person name="Hou Y."/>
            <person name="Miranda L."/>
            <person name="Campbell D.A."/>
            <person name="Sturm N.R."/>
            <person name="Gaasterland T."/>
            <person name="Lin S."/>
        </authorList>
    </citation>
    <scope>NUCLEOTIDE SEQUENCE</scope>
    <source>
        <strain evidence="2">Nsc-cDNA45</strain>
    </source>
</reference>
<evidence type="ECO:0000259" key="1">
    <source>
        <dbReference type="Pfam" id="PF20600"/>
    </source>
</evidence>
<sequence length="151" mass="16953">MIVAAKIAQRVSGRRAGTTAATRWLPISRSFVSSSEVVDFGKHRGLTFEEILQKDKQYCQWAVSTEGNEQTSPTMSKLITFLKEAGVQHETLHETITFGKYSGKSYGEVFTNDSTYCEWVLHNSKDDTPSGSFADWIRARHPQFVSKVGRS</sequence>
<dbReference type="AlphaFoldDB" id="A7WQB2"/>
<evidence type="ECO:0000313" key="2">
    <source>
        <dbReference type="EMBL" id="ABV22404.1"/>
    </source>
</evidence>
<organism evidence="2">
    <name type="scientific">Noctiluca scintillans</name>
    <name type="common">Sea sparkle</name>
    <name type="synonym">Red tide dinoflagellate</name>
    <dbReference type="NCBI Taxonomy" id="2966"/>
    <lineage>
        <taxon>Eukaryota</taxon>
        <taxon>Sar</taxon>
        <taxon>Alveolata</taxon>
        <taxon>Dinophyceae</taxon>
        <taxon>Noctilucales</taxon>
        <taxon>Noctilucaceae</taxon>
        <taxon>Noctiluca</taxon>
    </lineage>
</organism>
<feature type="domain" description="Exodeoxyribonuclease X-like C-terminal" evidence="1">
    <location>
        <begin position="96"/>
        <end position="124"/>
    </location>
</feature>
<accession>A7WQB2</accession>
<proteinExistence type="evidence at transcript level"/>
<feature type="domain" description="Exodeoxyribonuclease X-like C-terminal" evidence="1">
    <location>
        <begin position="39"/>
        <end position="63"/>
    </location>
</feature>
<name>A7WQB2_NOCSC</name>
<protein>
    <recommendedName>
        <fullName evidence="1">Exodeoxyribonuclease X-like C-terminal domain-containing protein</fullName>
    </recommendedName>
</protein>
<dbReference type="EMBL" id="EF134290">
    <property type="protein sequence ID" value="ABV22404.1"/>
    <property type="molecule type" value="mRNA"/>
</dbReference>
<dbReference type="Pfam" id="PF20600">
    <property type="entry name" value="ExoX-like_C"/>
    <property type="match status" value="2"/>
</dbReference>